<keyword evidence="1" id="KW-1133">Transmembrane helix</keyword>
<dbReference type="AlphaFoldDB" id="A0A9K3HEF6"/>
<keyword evidence="1" id="KW-0472">Membrane</keyword>
<keyword evidence="1" id="KW-0812">Transmembrane</keyword>
<comment type="caution">
    <text evidence="2">The sequence shown here is derived from an EMBL/GenBank/DDBJ whole genome shotgun (WGS) entry which is preliminary data.</text>
</comment>
<accession>A0A9K3HEF6</accession>
<dbReference type="Gramene" id="mRNA:HanXRQr2_Chr12g0525621">
    <property type="protein sequence ID" value="mRNA:HanXRQr2_Chr12g0525621"/>
    <property type="gene ID" value="HanXRQr2_Chr12g0525621"/>
</dbReference>
<protein>
    <submittedName>
        <fullName evidence="2">Uncharacterized protein</fullName>
    </submittedName>
</protein>
<organism evidence="2 3">
    <name type="scientific">Helianthus annuus</name>
    <name type="common">Common sunflower</name>
    <dbReference type="NCBI Taxonomy" id="4232"/>
    <lineage>
        <taxon>Eukaryota</taxon>
        <taxon>Viridiplantae</taxon>
        <taxon>Streptophyta</taxon>
        <taxon>Embryophyta</taxon>
        <taxon>Tracheophyta</taxon>
        <taxon>Spermatophyta</taxon>
        <taxon>Magnoliopsida</taxon>
        <taxon>eudicotyledons</taxon>
        <taxon>Gunneridae</taxon>
        <taxon>Pentapetalae</taxon>
        <taxon>asterids</taxon>
        <taxon>campanulids</taxon>
        <taxon>Asterales</taxon>
        <taxon>Asteraceae</taxon>
        <taxon>Asteroideae</taxon>
        <taxon>Heliantheae alliance</taxon>
        <taxon>Heliantheae</taxon>
        <taxon>Helianthus</taxon>
    </lineage>
</organism>
<keyword evidence="3" id="KW-1185">Reference proteome</keyword>
<dbReference type="Proteomes" id="UP000215914">
    <property type="component" value="Unassembled WGS sequence"/>
</dbReference>
<evidence type="ECO:0000313" key="2">
    <source>
        <dbReference type="EMBL" id="KAF5776561.1"/>
    </source>
</evidence>
<evidence type="ECO:0000256" key="1">
    <source>
        <dbReference type="SAM" id="Phobius"/>
    </source>
</evidence>
<sequence length="93" mass="10340">MHYLFIVLIGLVTCALGVVFFSGYISGGLLGFLLFALLGSFHPLSRSLSLPPLHWRRTPAMAGITPIVGIRHVYRNYITLRIFCLEFTVGILC</sequence>
<dbReference type="EMBL" id="MNCJ02000327">
    <property type="protein sequence ID" value="KAF5776561.1"/>
    <property type="molecule type" value="Genomic_DNA"/>
</dbReference>
<gene>
    <name evidence="2" type="ORF">HanXRQr2_Chr12g0525621</name>
</gene>
<name>A0A9K3HEF6_HELAN</name>
<reference evidence="2" key="2">
    <citation type="submission" date="2020-06" db="EMBL/GenBank/DDBJ databases">
        <title>Helianthus annuus Genome sequencing and assembly Release 2.</title>
        <authorList>
            <person name="Gouzy J."/>
            <person name="Langlade N."/>
            <person name="Munos S."/>
        </authorList>
    </citation>
    <scope>NUCLEOTIDE SEQUENCE</scope>
    <source>
        <tissue evidence="2">Leaves</tissue>
    </source>
</reference>
<evidence type="ECO:0000313" key="3">
    <source>
        <dbReference type="Proteomes" id="UP000215914"/>
    </source>
</evidence>
<proteinExistence type="predicted"/>
<reference evidence="2" key="1">
    <citation type="journal article" date="2017" name="Nature">
        <title>The sunflower genome provides insights into oil metabolism, flowering and Asterid evolution.</title>
        <authorList>
            <person name="Badouin H."/>
            <person name="Gouzy J."/>
            <person name="Grassa C.J."/>
            <person name="Murat F."/>
            <person name="Staton S.E."/>
            <person name="Cottret L."/>
            <person name="Lelandais-Briere C."/>
            <person name="Owens G.L."/>
            <person name="Carrere S."/>
            <person name="Mayjonade B."/>
            <person name="Legrand L."/>
            <person name="Gill N."/>
            <person name="Kane N.C."/>
            <person name="Bowers J.E."/>
            <person name="Hubner S."/>
            <person name="Bellec A."/>
            <person name="Berard A."/>
            <person name="Berges H."/>
            <person name="Blanchet N."/>
            <person name="Boniface M.C."/>
            <person name="Brunel D."/>
            <person name="Catrice O."/>
            <person name="Chaidir N."/>
            <person name="Claudel C."/>
            <person name="Donnadieu C."/>
            <person name="Faraut T."/>
            <person name="Fievet G."/>
            <person name="Helmstetter N."/>
            <person name="King M."/>
            <person name="Knapp S.J."/>
            <person name="Lai Z."/>
            <person name="Le Paslier M.C."/>
            <person name="Lippi Y."/>
            <person name="Lorenzon L."/>
            <person name="Mandel J.R."/>
            <person name="Marage G."/>
            <person name="Marchand G."/>
            <person name="Marquand E."/>
            <person name="Bret-Mestries E."/>
            <person name="Morien E."/>
            <person name="Nambeesan S."/>
            <person name="Nguyen T."/>
            <person name="Pegot-Espagnet P."/>
            <person name="Pouilly N."/>
            <person name="Raftis F."/>
            <person name="Sallet E."/>
            <person name="Schiex T."/>
            <person name="Thomas J."/>
            <person name="Vandecasteele C."/>
            <person name="Vares D."/>
            <person name="Vear F."/>
            <person name="Vautrin S."/>
            <person name="Crespi M."/>
            <person name="Mangin B."/>
            <person name="Burke J.M."/>
            <person name="Salse J."/>
            <person name="Munos S."/>
            <person name="Vincourt P."/>
            <person name="Rieseberg L.H."/>
            <person name="Langlade N.B."/>
        </authorList>
    </citation>
    <scope>NUCLEOTIDE SEQUENCE</scope>
    <source>
        <tissue evidence="2">Leaves</tissue>
    </source>
</reference>
<feature type="transmembrane region" description="Helical" evidence="1">
    <location>
        <begin position="6"/>
        <end position="38"/>
    </location>
</feature>